<comment type="similarity">
    <text evidence="2">Belongs to the class-A beta-lactamase family.</text>
</comment>
<reference evidence="6 7" key="1">
    <citation type="journal article" date="2018" name="Front. Microbiol.">
        <title>Hydrolytic Capabilities as a Key to Environmental Success: Chitinolytic and Cellulolytic Acidobacteria From Acidic Sub-arctic Soils and Boreal Peatlands.</title>
        <authorList>
            <person name="Belova S.E."/>
            <person name="Ravin N.V."/>
            <person name="Pankratov T.A."/>
            <person name="Rakitin A.L."/>
            <person name="Ivanova A.A."/>
            <person name="Beletsky A.V."/>
            <person name="Mardanov A.V."/>
            <person name="Sinninghe Damste J.S."/>
            <person name="Dedysh S.N."/>
        </authorList>
    </citation>
    <scope>NUCLEOTIDE SEQUENCE [LARGE SCALE GENOMIC DNA]</scope>
    <source>
        <strain evidence="6 7">SBC82</strain>
    </source>
</reference>
<dbReference type="AlphaFoldDB" id="A0A2Z5G9P7"/>
<dbReference type="EMBL" id="CP030840">
    <property type="protein sequence ID" value="AXC15285.1"/>
    <property type="molecule type" value="Genomic_DNA"/>
</dbReference>
<gene>
    <name evidence="6" type="ORF">ACPOL_6041</name>
</gene>
<name>A0A2Z5G9P7_9BACT</name>
<dbReference type="GO" id="GO:0008800">
    <property type="term" value="F:beta-lactamase activity"/>
    <property type="evidence" value="ECO:0007669"/>
    <property type="project" value="UniProtKB-EC"/>
</dbReference>
<organism evidence="6 7">
    <name type="scientific">Acidisarcina polymorpha</name>
    <dbReference type="NCBI Taxonomy" id="2211140"/>
    <lineage>
        <taxon>Bacteria</taxon>
        <taxon>Pseudomonadati</taxon>
        <taxon>Acidobacteriota</taxon>
        <taxon>Terriglobia</taxon>
        <taxon>Terriglobales</taxon>
        <taxon>Acidobacteriaceae</taxon>
        <taxon>Acidisarcina</taxon>
    </lineage>
</organism>
<dbReference type="GO" id="GO:0030655">
    <property type="term" value="P:beta-lactam antibiotic catabolic process"/>
    <property type="evidence" value="ECO:0007669"/>
    <property type="project" value="InterPro"/>
</dbReference>
<dbReference type="PANTHER" id="PTHR35333">
    <property type="entry name" value="BETA-LACTAMASE"/>
    <property type="match status" value="1"/>
</dbReference>
<dbReference type="PROSITE" id="PS51318">
    <property type="entry name" value="TAT"/>
    <property type="match status" value="1"/>
</dbReference>
<evidence type="ECO:0000256" key="3">
    <source>
        <dbReference type="ARBA" id="ARBA00012865"/>
    </source>
</evidence>
<dbReference type="RefSeq" id="WP_114209883.1">
    <property type="nucleotide sequence ID" value="NZ_CP030840.1"/>
</dbReference>
<evidence type="ECO:0000259" key="5">
    <source>
        <dbReference type="Pfam" id="PF13354"/>
    </source>
</evidence>
<dbReference type="GO" id="GO:0046677">
    <property type="term" value="P:response to antibiotic"/>
    <property type="evidence" value="ECO:0007669"/>
    <property type="project" value="InterPro"/>
</dbReference>
<keyword evidence="7" id="KW-1185">Reference proteome</keyword>
<dbReference type="KEGG" id="abas:ACPOL_6041"/>
<evidence type="ECO:0000256" key="4">
    <source>
        <dbReference type="ARBA" id="ARBA00030171"/>
    </source>
</evidence>
<proteinExistence type="inferred from homology"/>
<dbReference type="OrthoDB" id="108135at2"/>
<evidence type="ECO:0000256" key="2">
    <source>
        <dbReference type="ARBA" id="ARBA00009009"/>
    </source>
</evidence>
<accession>A0A2Z5G9P7</accession>
<dbReference type="InterPro" id="IPR012338">
    <property type="entry name" value="Beta-lactam/transpept-like"/>
</dbReference>
<dbReference type="InterPro" id="IPR006311">
    <property type="entry name" value="TAT_signal"/>
</dbReference>
<dbReference type="SUPFAM" id="SSF56601">
    <property type="entry name" value="beta-lactamase/transpeptidase-like"/>
    <property type="match status" value="1"/>
</dbReference>
<protein>
    <recommendedName>
        <fullName evidence="3">beta-lactamase</fullName>
        <ecNumber evidence="3">3.5.2.6</ecNumber>
    </recommendedName>
    <alternativeName>
        <fullName evidence="4">Penicillinase</fullName>
    </alternativeName>
</protein>
<dbReference type="Pfam" id="PF13354">
    <property type="entry name" value="Beta-lactamase2"/>
    <property type="match status" value="1"/>
</dbReference>
<dbReference type="Proteomes" id="UP000253606">
    <property type="component" value="Chromosome"/>
</dbReference>
<sequence length="355" mass="39115">MRSLVAANHTHAQSSEAMMNHSRRNFLAAAAAVAAAAPLTTSTAHAWENDTSCAELVRCFEDLPGDKSLKIFAPAVKGKEQILIESNASKMLFVASAIKTFVLCEALRQADGPDVVSKITQTPLALDDTVWSFGSPTFDPPNLTGVVSERTALEAMITRSDNTATDMMFKLAGAKKVRRFIASAGLKNTLVPDSTRALTAYVFGASNYLTITWDQLNELVKSGKKPEHPFLNDVETLASSADDFVSYYSRALQGEFFKHGETLDEFRRILTLCEYIYLIPLPLGMSVYAKSGNADFPHFHVRSIAGGLYVDGRWAYFAFAINWYAADPDDPATVQAFFSIIHQTLTYVRDKLSRR</sequence>
<dbReference type="InterPro" id="IPR000871">
    <property type="entry name" value="Beta-lactam_class-A"/>
</dbReference>
<feature type="domain" description="Beta-lactamase class A catalytic" evidence="5">
    <location>
        <begin position="78"/>
        <end position="295"/>
    </location>
</feature>
<dbReference type="Gene3D" id="3.40.710.10">
    <property type="entry name" value="DD-peptidase/beta-lactamase superfamily"/>
    <property type="match status" value="1"/>
</dbReference>
<dbReference type="EC" id="3.5.2.6" evidence="3"/>
<evidence type="ECO:0000313" key="6">
    <source>
        <dbReference type="EMBL" id="AXC15285.1"/>
    </source>
</evidence>
<evidence type="ECO:0000256" key="1">
    <source>
        <dbReference type="ARBA" id="ARBA00001526"/>
    </source>
</evidence>
<dbReference type="InterPro" id="IPR045155">
    <property type="entry name" value="Beta-lactam_cat"/>
</dbReference>
<comment type="catalytic activity">
    <reaction evidence="1">
        <text>a beta-lactam + H2O = a substituted beta-amino acid</text>
        <dbReference type="Rhea" id="RHEA:20401"/>
        <dbReference type="ChEBI" id="CHEBI:15377"/>
        <dbReference type="ChEBI" id="CHEBI:35627"/>
        <dbReference type="ChEBI" id="CHEBI:140347"/>
        <dbReference type="EC" id="3.5.2.6"/>
    </reaction>
</comment>
<evidence type="ECO:0000313" key="7">
    <source>
        <dbReference type="Proteomes" id="UP000253606"/>
    </source>
</evidence>
<dbReference type="PANTHER" id="PTHR35333:SF3">
    <property type="entry name" value="BETA-LACTAMASE-TYPE TRANSPEPTIDASE FOLD CONTAINING PROTEIN"/>
    <property type="match status" value="1"/>
</dbReference>